<accession>A0A5Q2F9K9</accession>
<dbReference type="InterPro" id="IPR001471">
    <property type="entry name" value="AP2/ERF_dom"/>
</dbReference>
<keyword evidence="1" id="KW-0805">Transcription regulation</keyword>
<dbReference type="SUPFAM" id="SSF54060">
    <property type="entry name" value="His-Me finger endonucleases"/>
    <property type="match status" value="1"/>
</dbReference>
<evidence type="ECO:0000313" key="5">
    <source>
        <dbReference type="EMBL" id="QGF21823.1"/>
    </source>
</evidence>
<organism evidence="5 6">
    <name type="scientific">Salmonella phage ST3</name>
    <dbReference type="NCBI Taxonomy" id="2025820"/>
    <lineage>
        <taxon>Viruses</taxon>
        <taxon>Duplodnaviria</taxon>
        <taxon>Heunggongvirae</taxon>
        <taxon>Uroviricota</taxon>
        <taxon>Caudoviricetes</taxon>
        <taxon>Sarkviridae</taxon>
        <taxon>Guernseyvirinae</taxon>
        <taxon>Jerseyvirus</taxon>
    </lineage>
</organism>
<dbReference type="InterPro" id="IPR036955">
    <property type="entry name" value="AP2/ERF_dom_sf"/>
</dbReference>
<evidence type="ECO:0000256" key="2">
    <source>
        <dbReference type="ARBA" id="ARBA00023125"/>
    </source>
</evidence>
<dbReference type="Gene3D" id="3.90.75.20">
    <property type="match status" value="1"/>
</dbReference>
<protein>
    <submittedName>
        <fullName evidence="5">Homing endonuclease</fullName>
    </submittedName>
</protein>
<keyword evidence="5" id="KW-0540">Nuclease</keyword>
<reference evidence="5 6" key="1">
    <citation type="submission" date="2019-10" db="EMBL/GenBank/DDBJ databases">
        <authorList>
            <person name="Lu M."/>
        </authorList>
    </citation>
    <scope>NUCLEOTIDE SEQUENCE [LARGE SCALE GENOMIC DNA]</scope>
</reference>
<name>A0A5Q2F9K9_9CAUD</name>
<keyword evidence="5" id="KW-0255">Endonuclease</keyword>
<keyword evidence="3" id="KW-0804">Transcription</keyword>
<dbReference type="GO" id="GO:0003677">
    <property type="term" value="F:DNA binding"/>
    <property type="evidence" value="ECO:0007669"/>
    <property type="project" value="UniProtKB-KW"/>
</dbReference>
<feature type="domain" description="AP2/ERF" evidence="4">
    <location>
        <begin position="113"/>
        <end position="165"/>
    </location>
</feature>
<sequence length="165" mass="18839">MEQLANLLEYDPSTGSLKWLHRGNPYFDSRFEGKEAGSKRINHDGHKSVQLTYKGVGVQANKLIWFIMTGEVPTFEIDHINGDGWDNRWLNLRKSTASENCYNRKRKSDNTTGFKGVSQMNGRFRAMITVAKKRISLGCYDTPEEAHEAYKQAAIKYHGEFANFG</sequence>
<evidence type="ECO:0000259" key="4">
    <source>
        <dbReference type="PROSITE" id="PS51032"/>
    </source>
</evidence>
<keyword evidence="5" id="KW-0378">Hydrolase</keyword>
<dbReference type="GO" id="GO:0003700">
    <property type="term" value="F:DNA-binding transcription factor activity"/>
    <property type="evidence" value="ECO:0007669"/>
    <property type="project" value="InterPro"/>
</dbReference>
<evidence type="ECO:0000313" key="6">
    <source>
        <dbReference type="Proteomes" id="UP000387825"/>
    </source>
</evidence>
<dbReference type="InterPro" id="IPR016177">
    <property type="entry name" value="DNA-bd_dom_sf"/>
</dbReference>
<proteinExistence type="predicted"/>
<dbReference type="PROSITE" id="PS51032">
    <property type="entry name" value="AP2_ERF"/>
    <property type="match status" value="1"/>
</dbReference>
<dbReference type="Proteomes" id="UP000387825">
    <property type="component" value="Segment"/>
</dbReference>
<dbReference type="Pfam" id="PF13392">
    <property type="entry name" value="HNH_3"/>
    <property type="match status" value="1"/>
</dbReference>
<dbReference type="GO" id="GO:0004519">
    <property type="term" value="F:endonuclease activity"/>
    <property type="evidence" value="ECO:0007669"/>
    <property type="project" value="UniProtKB-KW"/>
</dbReference>
<dbReference type="InterPro" id="IPR003615">
    <property type="entry name" value="HNH_nuc"/>
</dbReference>
<dbReference type="EMBL" id="MN604407">
    <property type="protein sequence ID" value="QGF21823.1"/>
    <property type="molecule type" value="Genomic_DNA"/>
</dbReference>
<keyword evidence="2" id="KW-0238">DNA-binding</keyword>
<evidence type="ECO:0000256" key="3">
    <source>
        <dbReference type="ARBA" id="ARBA00023163"/>
    </source>
</evidence>
<dbReference type="SUPFAM" id="SSF54171">
    <property type="entry name" value="DNA-binding domain"/>
    <property type="match status" value="1"/>
</dbReference>
<evidence type="ECO:0000256" key="1">
    <source>
        <dbReference type="ARBA" id="ARBA00023015"/>
    </source>
</evidence>
<dbReference type="Gene3D" id="3.30.730.10">
    <property type="entry name" value="AP2/ERF domain"/>
    <property type="match status" value="1"/>
</dbReference>
<dbReference type="InterPro" id="IPR044925">
    <property type="entry name" value="His-Me_finger_sf"/>
</dbReference>